<dbReference type="GO" id="GO:0003723">
    <property type="term" value="F:RNA binding"/>
    <property type="evidence" value="ECO:0007669"/>
    <property type="project" value="UniProtKB-UniRule"/>
</dbReference>
<feature type="region of interest" description="Disordered" evidence="2">
    <location>
        <begin position="384"/>
        <end position="472"/>
    </location>
</feature>
<proteinExistence type="predicted"/>
<name>A0A9X6RLX4_HYPEX</name>
<feature type="compositionally biased region" description="Basic and acidic residues" evidence="2">
    <location>
        <begin position="329"/>
        <end position="357"/>
    </location>
</feature>
<dbReference type="Gene3D" id="3.30.1370.10">
    <property type="entry name" value="K Homology domain, type 1"/>
    <property type="match status" value="1"/>
</dbReference>
<evidence type="ECO:0000313" key="4">
    <source>
        <dbReference type="EMBL" id="OWA52267.1"/>
    </source>
</evidence>
<evidence type="ECO:0000256" key="2">
    <source>
        <dbReference type="SAM" id="MobiDB-lite"/>
    </source>
</evidence>
<dbReference type="SUPFAM" id="SSF54791">
    <property type="entry name" value="Eukaryotic type KH-domain (KH-domain type I)"/>
    <property type="match status" value="1"/>
</dbReference>
<gene>
    <name evidence="4" type="ORF">BV898_16725</name>
</gene>
<dbReference type="EMBL" id="MTYJ01000260">
    <property type="protein sequence ID" value="OWA52267.1"/>
    <property type="molecule type" value="Genomic_DNA"/>
</dbReference>
<evidence type="ECO:0000313" key="5">
    <source>
        <dbReference type="Proteomes" id="UP000192578"/>
    </source>
</evidence>
<protein>
    <recommendedName>
        <fullName evidence="3">K Homology domain-containing protein</fullName>
    </recommendedName>
</protein>
<evidence type="ECO:0000259" key="3">
    <source>
        <dbReference type="SMART" id="SM00322"/>
    </source>
</evidence>
<sequence length="472" mass="53229">MDSWRKTPHELIAHIYGPSGIFSTNVLHSRSRLPWGKQFFNACRNFLERRFRALNSSSRALLFYIWYRYRVYFFTDKWVKDQIVHGGMICWRFGAGSAKEDAETSTSSLESFNCLRILSATPATLIPKNLPDGGTALLTYIRIPRDILFVYTDVDPNVFRKLEIRHSVRIFHGRDFEGRGRDRDRPSAPRGTARVCVYGRFPNIMAARREIFGWMELQADYKEEVIVVPEHAAGNVIGRQGGRVANMQLESKARIDVQTRDERKAEPNESIKITVSGRRPARDAAKRLLQECVEHSERMREKDQIRDSIRDVRRMIMYGHEDSEEEEENVGREEEPTVEEQEKRSWSDTRPAIDEPVKIPTSPAPSLLFKPRSVLVAEARAAARGRNIGSVPSPSQWGGGPVSEPGNDGSASAVESKAPSWGQGFATWGQQPIESQPATSWGEGHSTWASAPGATDSNGTQSGRIKPEDASW</sequence>
<feature type="domain" description="K Homology" evidence="3">
    <location>
        <begin position="220"/>
        <end position="294"/>
    </location>
</feature>
<accession>A0A9X6RLX4</accession>
<dbReference type="Proteomes" id="UP000192578">
    <property type="component" value="Unassembled WGS sequence"/>
</dbReference>
<dbReference type="InterPro" id="IPR004087">
    <property type="entry name" value="KH_dom"/>
</dbReference>
<reference evidence="5" key="1">
    <citation type="submission" date="2017-01" db="EMBL/GenBank/DDBJ databases">
        <title>Comparative genomics of anhydrobiosis in the tardigrade Hypsibius dujardini.</title>
        <authorList>
            <person name="Yoshida Y."/>
            <person name="Koutsovoulos G."/>
            <person name="Laetsch D."/>
            <person name="Stevens L."/>
            <person name="Kumar S."/>
            <person name="Horikawa D."/>
            <person name="Ishino K."/>
            <person name="Komine S."/>
            <person name="Tomita M."/>
            <person name="Blaxter M."/>
            <person name="Arakawa K."/>
        </authorList>
    </citation>
    <scope>NUCLEOTIDE SEQUENCE [LARGE SCALE GENOMIC DNA]</scope>
    <source>
        <strain evidence="5">Z151</strain>
    </source>
</reference>
<dbReference type="Pfam" id="PF00013">
    <property type="entry name" value="KH_1"/>
    <property type="match status" value="1"/>
</dbReference>
<comment type="caution">
    <text evidence="4">The sequence shown here is derived from an EMBL/GenBank/DDBJ whole genome shotgun (WGS) entry which is preliminary data.</text>
</comment>
<dbReference type="SMART" id="SM00322">
    <property type="entry name" value="KH"/>
    <property type="match status" value="1"/>
</dbReference>
<dbReference type="PROSITE" id="PS50084">
    <property type="entry name" value="KH_TYPE_1"/>
    <property type="match status" value="1"/>
</dbReference>
<feature type="compositionally biased region" description="Polar residues" evidence="2">
    <location>
        <begin position="428"/>
        <end position="439"/>
    </location>
</feature>
<dbReference type="InterPro" id="IPR036612">
    <property type="entry name" value="KH_dom_type_1_sf"/>
</dbReference>
<evidence type="ECO:0000256" key="1">
    <source>
        <dbReference type="PROSITE-ProRule" id="PRU00117"/>
    </source>
</evidence>
<dbReference type="AlphaFoldDB" id="A0A9X6RLX4"/>
<dbReference type="OrthoDB" id="196131at2759"/>
<dbReference type="InterPro" id="IPR004088">
    <property type="entry name" value="KH_dom_type_1"/>
</dbReference>
<keyword evidence="1" id="KW-0694">RNA-binding</keyword>
<keyword evidence="5" id="KW-1185">Reference proteome</keyword>
<feature type="region of interest" description="Disordered" evidence="2">
    <location>
        <begin position="320"/>
        <end position="366"/>
    </location>
</feature>
<organism evidence="4 5">
    <name type="scientific">Hypsibius exemplaris</name>
    <name type="common">Freshwater tardigrade</name>
    <dbReference type="NCBI Taxonomy" id="2072580"/>
    <lineage>
        <taxon>Eukaryota</taxon>
        <taxon>Metazoa</taxon>
        <taxon>Ecdysozoa</taxon>
        <taxon>Tardigrada</taxon>
        <taxon>Eutardigrada</taxon>
        <taxon>Parachela</taxon>
        <taxon>Hypsibioidea</taxon>
        <taxon>Hypsibiidae</taxon>
        <taxon>Hypsibius</taxon>
    </lineage>
</organism>